<reference evidence="1" key="1">
    <citation type="submission" date="2022-11" db="EMBL/GenBank/DDBJ databases">
        <title>beta-Carotene-producing bacterium, Jeongeuplla avenae sp. nov., alleviates the salt stress of Arabidopsis seedlings.</title>
        <authorList>
            <person name="Jiang L."/>
            <person name="Lee J."/>
        </authorList>
    </citation>
    <scope>NUCLEOTIDE SEQUENCE</scope>
    <source>
        <strain evidence="1">DY_R2A_6</strain>
    </source>
</reference>
<protein>
    <submittedName>
        <fullName evidence="1">Uncharacterized protein</fullName>
    </submittedName>
</protein>
<evidence type="ECO:0000313" key="2">
    <source>
        <dbReference type="Proteomes" id="UP001163223"/>
    </source>
</evidence>
<dbReference type="Proteomes" id="UP001163223">
    <property type="component" value="Chromosome"/>
</dbReference>
<gene>
    <name evidence="1" type="ORF">OXU80_18520</name>
</gene>
<sequence>MTAVDHCTGWFEGWWASACAAHDAAYAAGDPRAIADAQLFHDVAVSLPAWAVAHPALAVAGAAASVTVAGVMWLGVRVFGGPFYRQGRRDKR</sequence>
<dbReference type="EMBL" id="CP113520">
    <property type="protein sequence ID" value="WAJ26845.1"/>
    <property type="molecule type" value="Genomic_DNA"/>
</dbReference>
<accession>A0ACD4NIY5</accession>
<name>A0ACD4NIY5_9HYPH</name>
<evidence type="ECO:0000313" key="1">
    <source>
        <dbReference type="EMBL" id="WAJ26845.1"/>
    </source>
</evidence>
<organism evidence="1 2">
    <name type="scientific">Antarcticirhabdus aurantiaca</name>
    <dbReference type="NCBI Taxonomy" id="2606717"/>
    <lineage>
        <taxon>Bacteria</taxon>
        <taxon>Pseudomonadati</taxon>
        <taxon>Pseudomonadota</taxon>
        <taxon>Alphaproteobacteria</taxon>
        <taxon>Hyphomicrobiales</taxon>
        <taxon>Aurantimonadaceae</taxon>
        <taxon>Antarcticirhabdus</taxon>
    </lineage>
</organism>
<proteinExistence type="predicted"/>
<keyword evidence="2" id="KW-1185">Reference proteome</keyword>